<sequence length="44" mass="4565">MTPPRGGRAFAVPSQCAQGIFIEFFGSSDGIFSAFSGPALMVDP</sequence>
<evidence type="ECO:0000313" key="2">
    <source>
        <dbReference type="Proteomes" id="UP000007967"/>
    </source>
</evidence>
<accession>D2Q2H9</accession>
<dbReference type="AlphaFoldDB" id="D2Q2H9"/>
<gene>
    <name evidence="1" type="ordered locus">Kfla_6886</name>
</gene>
<dbReference type="Proteomes" id="UP000007967">
    <property type="component" value="Chromosome"/>
</dbReference>
<keyword evidence="2" id="KW-1185">Reference proteome</keyword>
<proteinExistence type="predicted"/>
<reference evidence="1 2" key="2">
    <citation type="journal article" date="2010" name="Stand. Genomic Sci.">
        <title>Complete genome sequence of Kribbella flavida type strain (IFO 14399).</title>
        <authorList>
            <person name="Pukall R."/>
            <person name="Lapidus A."/>
            <person name="Glavina Del Rio T."/>
            <person name="Copeland A."/>
            <person name="Tice H."/>
            <person name="Cheng J.-F."/>
            <person name="Lucas S."/>
            <person name="Chen F."/>
            <person name="Nolan M."/>
            <person name="LaButti K."/>
            <person name="Pati A."/>
            <person name="Ivanova N."/>
            <person name="Mavrommatis K."/>
            <person name="Mikhailova N."/>
            <person name="Pitluck S."/>
            <person name="Bruce D."/>
            <person name="Goodwin L."/>
            <person name="Land M."/>
            <person name="Hauser L."/>
            <person name="Chang Y.-J."/>
            <person name="Jeffries C.D."/>
            <person name="Chen A."/>
            <person name="Palaniappan K."/>
            <person name="Chain P."/>
            <person name="Rohde M."/>
            <person name="Goeker M."/>
            <person name="Bristow J."/>
            <person name="Eisen J.A."/>
            <person name="Markowitz V."/>
            <person name="Hugenholtz P."/>
            <person name="Kyrpides N.C."/>
            <person name="Klenk H.-P."/>
            <person name="Brettin T."/>
        </authorList>
    </citation>
    <scope>NUCLEOTIDE SEQUENCE [LARGE SCALE GENOMIC DNA]</scope>
    <source>
        <strain evidence="2">DSM 17836 / JCM 10339 / NBRC 14399</strain>
    </source>
</reference>
<evidence type="ECO:0000313" key="1">
    <source>
        <dbReference type="EMBL" id="ADB35875.1"/>
    </source>
</evidence>
<protein>
    <submittedName>
        <fullName evidence="1">Uncharacterized protein</fullName>
    </submittedName>
</protein>
<dbReference type="EMBL" id="CP001736">
    <property type="protein sequence ID" value="ADB35875.1"/>
    <property type="molecule type" value="Genomic_DNA"/>
</dbReference>
<name>D2Q2H9_KRIFD</name>
<dbReference type="HOGENOM" id="CLU_3217620_0_0_11"/>
<reference evidence="2" key="1">
    <citation type="submission" date="2009-09" db="EMBL/GenBank/DDBJ databases">
        <title>The complete genome of Kribbella flavida DSM 17836.</title>
        <authorList>
            <consortium name="US DOE Joint Genome Institute (JGI-PGF)"/>
            <person name="Lucas S."/>
            <person name="Copeland A."/>
            <person name="Lapidus A."/>
            <person name="Glavina del Rio T."/>
            <person name="Dalin E."/>
            <person name="Tice H."/>
            <person name="Bruce D."/>
            <person name="Goodwin L."/>
            <person name="Pitluck S."/>
            <person name="Kyrpides N."/>
            <person name="Mavromatis K."/>
            <person name="Ivanova N."/>
            <person name="Saunders E."/>
            <person name="Brettin T."/>
            <person name="Detter J.C."/>
            <person name="Han C."/>
            <person name="Larimer F."/>
            <person name="Land M."/>
            <person name="Hauser L."/>
            <person name="Markowitz V."/>
            <person name="Cheng J.-F."/>
            <person name="Hugenholtz P."/>
            <person name="Woyke T."/>
            <person name="Wu D."/>
            <person name="Pukall R."/>
            <person name="Klenk H.-P."/>
            <person name="Eisen J.A."/>
        </authorList>
    </citation>
    <scope>NUCLEOTIDE SEQUENCE [LARGE SCALE GENOMIC DNA]</scope>
    <source>
        <strain evidence="2">DSM 17836 / JCM 10339 / NBRC 14399</strain>
    </source>
</reference>
<organism evidence="1 2">
    <name type="scientific">Kribbella flavida (strain DSM 17836 / JCM 10339 / NBRC 14399)</name>
    <dbReference type="NCBI Taxonomy" id="479435"/>
    <lineage>
        <taxon>Bacteria</taxon>
        <taxon>Bacillati</taxon>
        <taxon>Actinomycetota</taxon>
        <taxon>Actinomycetes</taxon>
        <taxon>Propionibacteriales</taxon>
        <taxon>Kribbellaceae</taxon>
        <taxon>Kribbella</taxon>
    </lineage>
</organism>
<dbReference type="KEGG" id="kfl:Kfla_6886"/>